<dbReference type="InParanoid" id="A8NUS4"/>
<dbReference type="AlphaFoldDB" id="A8NUS4"/>
<evidence type="ECO:0000259" key="1">
    <source>
        <dbReference type="PROSITE" id="PS50181"/>
    </source>
</evidence>
<dbReference type="GeneID" id="6013068"/>
<dbReference type="VEuPathDB" id="FungiDB:CC1G_07606"/>
<protein>
    <recommendedName>
        <fullName evidence="1">F-box domain-containing protein</fullName>
    </recommendedName>
</protein>
<evidence type="ECO:0000313" key="2">
    <source>
        <dbReference type="EMBL" id="EAU85336.1"/>
    </source>
</evidence>
<keyword evidence="3" id="KW-1185">Reference proteome</keyword>
<feature type="domain" description="F-box" evidence="1">
    <location>
        <begin position="22"/>
        <end position="58"/>
    </location>
</feature>
<dbReference type="SUPFAM" id="SSF81383">
    <property type="entry name" value="F-box domain"/>
    <property type="match status" value="1"/>
</dbReference>
<comment type="caution">
    <text evidence="2">The sequence shown here is derived from an EMBL/GenBank/DDBJ whole genome shotgun (WGS) entry which is preliminary data.</text>
</comment>
<dbReference type="RefSeq" id="XP_001836523.1">
    <property type="nucleotide sequence ID" value="XM_001836471.1"/>
</dbReference>
<name>A8NUS4_COPC7</name>
<dbReference type="InterPro" id="IPR036047">
    <property type="entry name" value="F-box-like_dom_sf"/>
</dbReference>
<reference evidence="2 3" key="1">
    <citation type="journal article" date="2010" name="Proc. Natl. Acad. Sci. U.S.A.">
        <title>Insights into evolution of multicellular fungi from the assembled chromosomes of the mushroom Coprinopsis cinerea (Coprinus cinereus).</title>
        <authorList>
            <person name="Stajich J.E."/>
            <person name="Wilke S.K."/>
            <person name="Ahren D."/>
            <person name="Au C.H."/>
            <person name="Birren B.W."/>
            <person name="Borodovsky M."/>
            <person name="Burns C."/>
            <person name="Canback B."/>
            <person name="Casselton L.A."/>
            <person name="Cheng C.K."/>
            <person name="Deng J."/>
            <person name="Dietrich F.S."/>
            <person name="Fargo D.C."/>
            <person name="Farman M.L."/>
            <person name="Gathman A.C."/>
            <person name="Goldberg J."/>
            <person name="Guigo R."/>
            <person name="Hoegger P.J."/>
            <person name="Hooker J.B."/>
            <person name="Huggins A."/>
            <person name="James T.Y."/>
            <person name="Kamada T."/>
            <person name="Kilaru S."/>
            <person name="Kodira C."/>
            <person name="Kues U."/>
            <person name="Kupfer D."/>
            <person name="Kwan H.S."/>
            <person name="Lomsadze A."/>
            <person name="Li W."/>
            <person name="Lilly W.W."/>
            <person name="Ma L.J."/>
            <person name="Mackey A.J."/>
            <person name="Manning G."/>
            <person name="Martin F."/>
            <person name="Muraguchi H."/>
            <person name="Natvig D.O."/>
            <person name="Palmerini H."/>
            <person name="Ramesh M.A."/>
            <person name="Rehmeyer C.J."/>
            <person name="Roe B.A."/>
            <person name="Shenoy N."/>
            <person name="Stanke M."/>
            <person name="Ter-Hovhannisyan V."/>
            <person name="Tunlid A."/>
            <person name="Velagapudi R."/>
            <person name="Vision T.J."/>
            <person name="Zeng Q."/>
            <person name="Zolan M.E."/>
            <person name="Pukkila P.J."/>
        </authorList>
    </citation>
    <scope>NUCLEOTIDE SEQUENCE [LARGE SCALE GENOMIC DNA]</scope>
    <source>
        <strain evidence="3">Okayama-7 / 130 / ATCC MYA-4618 / FGSC 9003</strain>
    </source>
</reference>
<dbReference type="InterPro" id="IPR001810">
    <property type="entry name" value="F-box_dom"/>
</dbReference>
<evidence type="ECO:0000313" key="3">
    <source>
        <dbReference type="Proteomes" id="UP000001861"/>
    </source>
</evidence>
<dbReference type="OrthoDB" id="3054030at2759"/>
<dbReference type="CDD" id="cd09917">
    <property type="entry name" value="F-box_SF"/>
    <property type="match status" value="1"/>
</dbReference>
<dbReference type="Pfam" id="PF12937">
    <property type="entry name" value="F-box-like"/>
    <property type="match status" value="1"/>
</dbReference>
<proteinExistence type="predicted"/>
<dbReference type="STRING" id="240176.A8NUS4"/>
<dbReference type="EMBL" id="AACS02000004">
    <property type="protein sequence ID" value="EAU85336.1"/>
    <property type="molecule type" value="Genomic_DNA"/>
</dbReference>
<dbReference type="OMA" id="ERFYPRI"/>
<sequence length="550" mass="61991">MSSLAIMELQKPTNSPDILTPPRNVLALPEEILSMILSRLSKKSLYTCVQVCRDFHRLAVRLGLETMGIYVPEQHCNIKLPDEFYVHRRPDTLDFLLALTPPIKVFKCIEVDLCIGTTHSGLATQLYRIRRLLEKATTVKSAILAFAFPYLVGEDDDADPGALEGALEALFNLLVSKGCTDFRIDDWSDKIVAGYQDPAIEGKAFSSGWILQDERQYIRSIRLPKYCWRSLKYNPSAPPKITHFQVSMELLRPPFSEWSFSLLANSPVTSLVMPIRSYPWDTDEVQFIMHRCATMGPLIDSMFVGFERCQFYQVLPGLNFFSKTLTKLRLHGVPPRHSQWPDSLTLHLPNLESIELQPLGLRGLLSGPVDKVRLPRLKQITLVHNDNENDGAIPPFDIETVAQSVLDVQRLDKFQRPKQGCGENKDGEDHDDHSSISLGARLVFCIANADFRALTASLMKGIPPTLASKERSDALKRVTTLTIEIRRTKHLIQSGAFKHQLIGSLALFPGTETLNVVSLHGSLAVKEDLDEYQFNTLKHHCSSLREAFVY</sequence>
<gene>
    <name evidence="2" type="ORF">CC1G_07606</name>
</gene>
<accession>A8NUS4</accession>
<dbReference type="Proteomes" id="UP000001861">
    <property type="component" value="Unassembled WGS sequence"/>
</dbReference>
<dbReference type="PROSITE" id="PS50181">
    <property type="entry name" value="FBOX"/>
    <property type="match status" value="1"/>
</dbReference>
<dbReference type="KEGG" id="cci:CC1G_07606"/>
<dbReference type="Gene3D" id="1.20.1280.50">
    <property type="match status" value="1"/>
</dbReference>
<organism evidence="2 3">
    <name type="scientific">Coprinopsis cinerea (strain Okayama-7 / 130 / ATCC MYA-4618 / FGSC 9003)</name>
    <name type="common">Inky cap fungus</name>
    <name type="synonym">Hormographiella aspergillata</name>
    <dbReference type="NCBI Taxonomy" id="240176"/>
    <lineage>
        <taxon>Eukaryota</taxon>
        <taxon>Fungi</taxon>
        <taxon>Dikarya</taxon>
        <taxon>Basidiomycota</taxon>
        <taxon>Agaricomycotina</taxon>
        <taxon>Agaricomycetes</taxon>
        <taxon>Agaricomycetidae</taxon>
        <taxon>Agaricales</taxon>
        <taxon>Agaricineae</taxon>
        <taxon>Psathyrellaceae</taxon>
        <taxon>Coprinopsis</taxon>
    </lineage>
</organism>